<dbReference type="SUPFAM" id="SSF109998">
    <property type="entry name" value="Triger factor/SurA peptide-binding domain-like"/>
    <property type="match status" value="1"/>
</dbReference>
<keyword evidence="15" id="KW-1185">Reference proteome</keyword>
<evidence type="ECO:0000256" key="7">
    <source>
        <dbReference type="ARBA" id="ARBA00023186"/>
    </source>
</evidence>
<dbReference type="InterPro" id="IPR023058">
    <property type="entry name" value="PPIase_PpiC_CS"/>
</dbReference>
<evidence type="ECO:0000256" key="6">
    <source>
        <dbReference type="ARBA" id="ARBA00023136"/>
    </source>
</evidence>
<comment type="subcellular location">
    <subcellularLocation>
        <location evidence="1">Cell inner membrane</location>
        <topology evidence="1">Single-pass type II membrane protein</topology>
        <orientation evidence="1">Periplasmic side</orientation>
    </subcellularLocation>
</comment>
<evidence type="ECO:0000256" key="2">
    <source>
        <dbReference type="ARBA" id="ARBA00022475"/>
    </source>
</evidence>
<dbReference type="PROSITE" id="PS50198">
    <property type="entry name" value="PPIC_PPIASE_2"/>
    <property type="match status" value="1"/>
</dbReference>
<gene>
    <name evidence="14" type="ORF">ACFP85_04520</name>
</gene>
<evidence type="ECO:0000256" key="1">
    <source>
        <dbReference type="ARBA" id="ARBA00004382"/>
    </source>
</evidence>
<evidence type="ECO:0000313" key="15">
    <source>
        <dbReference type="Proteomes" id="UP001596364"/>
    </source>
</evidence>
<accession>A0ABW1XHA3</accession>
<keyword evidence="4 12" id="KW-0812">Transmembrane</keyword>
<evidence type="ECO:0000256" key="11">
    <source>
        <dbReference type="PROSITE-ProRule" id="PRU00278"/>
    </source>
</evidence>
<evidence type="ECO:0000256" key="5">
    <source>
        <dbReference type="ARBA" id="ARBA00022989"/>
    </source>
</evidence>
<reference evidence="15" key="1">
    <citation type="journal article" date="2019" name="Int. J. Syst. Evol. Microbiol.">
        <title>The Global Catalogue of Microorganisms (GCM) 10K type strain sequencing project: providing services to taxonomists for standard genome sequencing and annotation.</title>
        <authorList>
            <consortium name="The Broad Institute Genomics Platform"/>
            <consortium name="The Broad Institute Genome Sequencing Center for Infectious Disease"/>
            <person name="Wu L."/>
            <person name="Ma J."/>
        </authorList>
    </citation>
    <scope>NUCLEOTIDE SEQUENCE [LARGE SCALE GENOMIC DNA]</scope>
    <source>
        <strain evidence="15">CGMCC 1.16031</strain>
    </source>
</reference>
<evidence type="ECO:0000313" key="14">
    <source>
        <dbReference type="EMBL" id="MFC6439410.1"/>
    </source>
</evidence>
<comment type="caution">
    <text evidence="14">The sequence shown here is derived from an EMBL/GenBank/DDBJ whole genome shotgun (WGS) entry which is preliminary data.</text>
</comment>
<keyword evidence="11" id="KW-0413">Isomerase</keyword>
<dbReference type="InterPro" id="IPR052029">
    <property type="entry name" value="PpiD_chaperone"/>
</dbReference>
<dbReference type="PROSITE" id="PS01096">
    <property type="entry name" value="PPIC_PPIASE_1"/>
    <property type="match status" value="1"/>
</dbReference>
<dbReference type="SUPFAM" id="SSF54534">
    <property type="entry name" value="FKBP-like"/>
    <property type="match status" value="1"/>
</dbReference>
<dbReference type="Gene3D" id="1.10.4030.10">
    <property type="entry name" value="Porin chaperone SurA, peptide-binding domain"/>
    <property type="match status" value="1"/>
</dbReference>
<dbReference type="EMBL" id="JBHSUS010000001">
    <property type="protein sequence ID" value="MFC6439410.1"/>
    <property type="molecule type" value="Genomic_DNA"/>
</dbReference>
<evidence type="ECO:0000256" key="8">
    <source>
        <dbReference type="ARBA" id="ARBA00038408"/>
    </source>
</evidence>
<evidence type="ECO:0000256" key="3">
    <source>
        <dbReference type="ARBA" id="ARBA00022519"/>
    </source>
</evidence>
<dbReference type="PANTHER" id="PTHR47529:SF1">
    <property type="entry name" value="PERIPLASMIC CHAPERONE PPID"/>
    <property type="match status" value="1"/>
</dbReference>
<evidence type="ECO:0000256" key="10">
    <source>
        <dbReference type="ARBA" id="ARBA00042775"/>
    </source>
</evidence>
<keyword evidence="6 12" id="KW-0472">Membrane</keyword>
<dbReference type="Proteomes" id="UP001596364">
    <property type="component" value="Unassembled WGS sequence"/>
</dbReference>
<evidence type="ECO:0000259" key="13">
    <source>
        <dbReference type="PROSITE" id="PS50198"/>
    </source>
</evidence>
<feature type="transmembrane region" description="Helical" evidence="12">
    <location>
        <begin position="12"/>
        <end position="34"/>
    </location>
</feature>
<dbReference type="Pfam" id="PF13624">
    <property type="entry name" value="SurA_N_3"/>
    <property type="match status" value="1"/>
</dbReference>
<feature type="domain" description="PpiC" evidence="13">
    <location>
        <begin position="268"/>
        <end position="366"/>
    </location>
</feature>
<dbReference type="InterPro" id="IPR000297">
    <property type="entry name" value="PPIase_PpiC"/>
</dbReference>
<proteinExistence type="inferred from homology"/>
<keyword evidence="7" id="KW-0143">Chaperone</keyword>
<dbReference type="RefSeq" id="WP_131257298.1">
    <property type="nucleotide sequence ID" value="NZ_JBHSUS010000001.1"/>
</dbReference>
<keyword evidence="11" id="KW-0697">Rotamase</keyword>
<comment type="similarity">
    <text evidence="8">Belongs to the PpiD chaperone family.</text>
</comment>
<keyword evidence="5 12" id="KW-1133">Transmembrane helix</keyword>
<protein>
    <recommendedName>
        <fullName evidence="9">Periplasmic chaperone PpiD</fullName>
    </recommendedName>
    <alternativeName>
        <fullName evidence="10">Periplasmic folding chaperone</fullName>
    </alternativeName>
</protein>
<evidence type="ECO:0000256" key="4">
    <source>
        <dbReference type="ARBA" id="ARBA00022692"/>
    </source>
</evidence>
<dbReference type="InterPro" id="IPR027304">
    <property type="entry name" value="Trigger_fact/SurA_dom_sf"/>
</dbReference>
<dbReference type="PANTHER" id="PTHR47529">
    <property type="entry name" value="PEPTIDYL-PROLYL CIS-TRANS ISOMERASE D"/>
    <property type="match status" value="1"/>
</dbReference>
<dbReference type="Gene3D" id="3.10.50.40">
    <property type="match status" value="1"/>
</dbReference>
<name>A0ABW1XHA3_9ALTE</name>
<keyword evidence="2" id="KW-1003">Cell membrane</keyword>
<sequence>MLEKIREESQGFWAKVILGLVIITFALAGVGSYLNTRGDEPIAEVNGEEISVAAFEAAYQQARNRMEQQYGQQFSVLAADANYLKTFRQQILEQMISERLLDQATAEMELRVSEERVNREIVAIPDFQVEGKFDNQRYNDLLRLNGRQPAEFKATLRAQLTRQQLISAVTGSEFALGYEVNQLLALQQQQRDVRVATVNAEQFVGSIEVTDADIEDYYQANLASYDTEEKVAVQYIELALDDLMAGIEISDADVETYYSANQNRYMTDAKRNVTHILIEFGDDEAAAQAKAEALLADLQAGADFAQLAKDNSADSFSAEKGGELGMFGKGEMDPAFEEAAFALNTQGELSAVVKSSFGFHILKLVEAQDEQVSPLSEVKDQIVAALKRERALSEMYELHEQVSQLAFEQPEHLDEVAALLKKSLQQTELFSHDDAPAPFDNALVQKAAFDADLIQDRVNSEVIEIEPNHYVVFRVSDYQPIRTLTLDEVSADIRSLLTEQKAQLAAKAWAEEQLAKLTAGEDISAALTEKGSEWQAHDAVGRFANGLAPAVSSAAFKLGTTAENNSDVVELSDGNVAMVQVLAVKAGEAPAEDLINNMQGQLLSANARQIVNDFVQALRAKAEVKQYAGI</sequence>
<organism evidence="14 15">
    <name type="scientific">Pseudobowmanella zhangzhouensis</name>
    <dbReference type="NCBI Taxonomy" id="1537679"/>
    <lineage>
        <taxon>Bacteria</taxon>
        <taxon>Pseudomonadati</taxon>
        <taxon>Pseudomonadota</taxon>
        <taxon>Gammaproteobacteria</taxon>
        <taxon>Alteromonadales</taxon>
        <taxon>Alteromonadaceae</taxon>
    </lineage>
</organism>
<evidence type="ECO:0000256" key="9">
    <source>
        <dbReference type="ARBA" id="ARBA00040743"/>
    </source>
</evidence>
<dbReference type="Pfam" id="PF13616">
    <property type="entry name" value="Rotamase_3"/>
    <property type="match status" value="1"/>
</dbReference>
<evidence type="ECO:0000256" key="12">
    <source>
        <dbReference type="SAM" id="Phobius"/>
    </source>
</evidence>
<dbReference type="InterPro" id="IPR046357">
    <property type="entry name" value="PPIase_dom_sf"/>
</dbReference>
<keyword evidence="3" id="KW-0997">Cell inner membrane</keyword>